<comment type="caution">
    <text evidence="1">The sequence shown here is derived from an EMBL/GenBank/DDBJ whole genome shotgun (WGS) entry which is preliminary data.</text>
</comment>
<evidence type="ECO:0000313" key="2">
    <source>
        <dbReference type="Proteomes" id="UP001165267"/>
    </source>
</evidence>
<organism evidence="1 2">
    <name type="scientific">Limnobacter parvus</name>
    <dbReference type="NCBI Taxonomy" id="2939690"/>
    <lineage>
        <taxon>Bacteria</taxon>
        <taxon>Pseudomonadati</taxon>
        <taxon>Pseudomonadota</taxon>
        <taxon>Betaproteobacteria</taxon>
        <taxon>Burkholderiales</taxon>
        <taxon>Burkholderiaceae</taxon>
        <taxon>Limnobacter</taxon>
    </lineage>
</organism>
<dbReference type="EMBL" id="JANKHG010000001">
    <property type="protein sequence ID" value="MCR2745086.1"/>
    <property type="molecule type" value="Genomic_DNA"/>
</dbReference>
<dbReference type="RefSeq" id="WP_257510340.1">
    <property type="nucleotide sequence ID" value="NZ_JANKHG010000001.1"/>
</dbReference>
<proteinExistence type="predicted"/>
<accession>A0ABT1XCR9</accession>
<evidence type="ECO:0000313" key="1">
    <source>
        <dbReference type="EMBL" id="MCR2745086.1"/>
    </source>
</evidence>
<keyword evidence="2" id="KW-1185">Reference proteome</keyword>
<protein>
    <submittedName>
        <fullName evidence="1">Uncharacterized protein</fullName>
    </submittedName>
</protein>
<gene>
    <name evidence="1" type="ORF">NSP04_00305</name>
</gene>
<sequence length="338" mass="38264">MLTQQGIDTDYQVQLIENYQRRAERLGYSNRNPLFKPVIEFLEPARGKPSEIAGIKPLDDAMLILCDLYRQKYGIQIWPLIPSQVNARGNEHIAKCLRASNGDAFGLIVPSSVTQTTRNYSGHVVPYVVQQSKNVIQIMNLDSMPNAQQNFLMTNFIRDESNAGNDVIEFKVSDDRQTSKNGCKVDSIQILKDTLRFYKEGDFDSLHSLLGGTESTRIKDRKQVTPHFATATLMLPPFLLKTAQRGAFIREQGYENVAGVQPFQEHSLDALPQSIERHRSKYSAPLSAATPPKTPTEKTANHFLLVKAYHQIGKVLDKLESFETASDRQHYLRRISIQ</sequence>
<dbReference type="Proteomes" id="UP001165267">
    <property type="component" value="Unassembled WGS sequence"/>
</dbReference>
<reference evidence="1" key="1">
    <citation type="submission" date="2022-07" db="EMBL/GenBank/DDBJ databases">
        <authorList>
            <person name="Xamxidin M."/>
        </authorList>
    </citation>
    <scope>NUCLEOTIDE SEQUENCE</scope>
    <source>
        <strain evidence="1">YS8-69</strain>
    </source>
</reference>
<name>A0ABT1XCR9_9BURK</name>